<feature type="transmembrane region" description="Helical" evidence="1">
    <location>
        <begin position="254"/>
        <end position="274"/>
    </location>
</feature>
<evidence type="ECO:0000313" key="3">
    <source>
        <dbReference type="Proteomes" id="UP000298468"/>
    </source>
</evidence>
<keyword evidence="1" id="KW-0812">Transmembrane</keyword>
<feature type="transmembrane region" description="Helical" evidence="1">
    <location>
        <begin position="217"/>
        <end position="234"/>
    </location>
</feature>
<dbReference type="OrthoDB" id="5126497at2"/>
<dbReference type="AlphaFoldDB" id="A0A4R9BUQ6"/>
<keyword evidence="3" id="KW-1185">Reference proteome</keyword>
<feature type="transmembrane region" description="Helical" evidence="1">
    <location>
        <begin position="280"/>
        <end position="298"/>
    </location>
</feature>
<protein>
    <submittedName>
        <fullName evidence="2">Uncharacterized protein</fullName>
    </submittedName>
</protein>
<dbReference type="RefSeq" id="WP_134640623.1">
    <property type="nucleotide sequence ID" value="NZ_SOHM01000018.1"/>
</dbReference>
<gene>
    <name evidence="2" type="ORF">E3T61_09560</name>
</gene>
<evidence type="ECO:0000313" key="2">
    <source>
        <dbReference type="EMBL" id="TFD91104.1"/>
    </source>
</evidence>
<proteinExistence type="predicted"/>
<feature type="transmembrane region" description="Helical" evidence="1">
    <location>
        <begin position="125"/>
        <end position="144"/>
    </location>
</feature>
<keyword evidence="1" id="KW-0472">Membrane</keyword>
<sequence length="306" mass="31931">MSDQNSGDQHSGDSARPGTDAAATLLRASDAVGYRVRAAIDARTRAIVDAWMAVAVLTYSLAFALSGIGGAAGAGLISGVARTSRDGVSVPFLVLAAFLAASTLTDGLTQSLYQPLQPRSRLRRFGYSFASILPLLTLLCLAFIVPTTPWPLALTIACISAVPVVVLAVRSALRARRAGVRRPEPSLSALLSPTGRVVTAVLGLWLGAIGMLTGTPFGVAGIAAAGAFFLAMLATRTTRVGLDRLAEDWGRTQWAAFGCSYLLMLSLSVVLPRTTWDLDIVSNVGGILIAAPLVVAAFRPAPIWET</sequence>
<feature type="transmembrane region" description="Helical" evidence="1">
    <location>
        <begin position="50"/>
        <end position="72"/>
    </location>
</feature>
<dbReference type="EMBL" id="SOHM01000018">
    <property type="protein sequence ID" value="TFD91104.1"/>
    <property type="molecule type" value="Genomic_DNA"/>
</dbReference>
<reference evidence="2 3" key="1">
    <citation type="submission" date="2019-03" db="EMBL/GenBank/DDBJ databases">
        <title>Genomics of glacier-inhabiting Cryobacterium strains.</title>
        <authorList>
            <person name="Liu Q."/>
            <person name="Xin Y.-H."/>
        </authorList>
    </citation>
    <scope>NUCLEOTIDE SEQUENCE [LARGE SCALE GENOMIC DNA]</scope>
    <source>
        <strain evidence="2 3">Sr59</strain>
    </source>
</reference>
<accession>A0A4R9BUQ6</accession>
<keyword evidence="1" id="KW-1133">Transmembrane helix</keyword>
<comment type="caution">
    <text evidence="2">The sequence shown here is derived from an EMBL/GenBank/DDBJ whole genome shotgun (WGS) entry which is preliminary data.</text>
</comment>
<evidence type="ECO:0000256" key="1">
    <source>
        <dbReference type="SAM" id="Phobius"/>
    </source>
</evidence>
<feature type="transmembrane region" description="Helical" evidence="1">
    <location>
        <begin position="190"/>
        <end position="211"/>
    </location>
</feature>
<dbReference type="Proteomes" id="UP000298468">
    <property type="component" value="Unassembled WGS sequence"/>
</dbReference>
<organism evidence="2 3">
    <name type="scientific">Cryobacterium lactosi</name>
    <dbReference type="NCBI Taxonomy" id="1259202"/>
    <lineage>
        <taxon>Bacteria</taxon>
        <taxon>Bacillati</taxon>
        <taxon>Actinomycetota</taxon>
        <taxon>Actinomycetes</taxon>
        <taxon>Micrococcales</taxon>
        <taxon>Microbacteriaceae</taxon>
        <taxon>Cryobacterium</taxon>
    </lineage>
</organism>
<feature type="transmembrane region" description="Helical" evidence="1">
    <location>
        <begin position="150"/>
        <end position="169"/>
    </location>
</feature>
<name>A0A4R9BUQ6_9MICO</name>
<feature type="transmembrane region" description="Helical" evidence="1">
    <location>
        <begin position="92"/>
        <end position="113"/>
    </location>
</feature>